<feature type="binding site" description="in other chain" evidence="15">
    <location>
        <position position="22"/>
    </location>
    <ligand>
        <name>beta-D-fructose 1,6-bisphosphate</name>
        <dbReference type="ChEBI" id="CHEBI:32966"/>
        <note>ligand shared between dimeric partners</note>
    </ligand>
</feature>
<keyword evidence="9 15" id="KW-0479">Metal-binding</keyword>
<keyword evidence="10 15" id="KW-0378">Hydrolase</keyword>
<feature type="binding site" evidence="15">
    <location>
        <position position="237"/>
    </location>
    <ligand>
        <name>Mg(2+)</name>
        <dbReference type="ChEBI" id="CHEBI:18420"/>
        <label>3</label>
    </ligand>
</feature>
<dbReference type="NCBIfam" id="NF041126">
    <property type="entry name" value="FBP_aldo_phos"/>
    <property type="match status" value="1"/>
</dbReference>
<evidence type="ECO:0000256" key="8">
    <source>
        <dbReference type="ARBA" id="ARBA00022432"/>
    </source>
</evidence>
<feature type="binding site" evidence="15">
    <location>
        <position position="269"/>
    </location>
    <ligand>
        <name>dihydroxyacetone phosphate</name>
        <dbReference type="ChEBI" id="CHEBI:57642"/>
    </ligand>
</feature>
<feature type="binding site" description="in other chain" evidence="15">
    <location>
        <position position="136"/>
    </location>
    <ligand>
        <name>beta-D-fructose 1,6-bisphosphate</name>
        <dbReference type="ChEBI" id="CHEBI:32966"/>
        <note>ligand shared between dimeric partners</note>
    </ligand>
</feature>
<feature type="binding site" evidence="15">
    <location>
        <position position="57"/>
    </location>
    <ligand>
        <name>Mg(2+)</name>
        <dbReference type="ChEBI" id="CHEBI:18420"/>
        <label>2</label>
    </ligand>
</feature>
<keyword evidence="11 15" id="KW-0460">Magnesium</keyword>
<protein>
    <recommendedName>
        <fullName evidence="7 15">Fructose-1,6-bisphosphate aldolase/phosphatase</fullName>
        <shortName evidence="15">FBP A/P</shortName>
        <shortName evidence="15">FBP aldolase/phosphatase</shortName>
        <ecNumber evidence="6 15">3.1.3.11</ecNumber>
        <ecNumber evidence="15">4.1.2.13</ecNumber>
    </recommendedName>
</protein>
<dbReference type="GO" id="GO:0042132">
    <property type="term" value="F:fructose 1,6-bisphosphate 1-phosphatase activity"/>
    <property type="evidence" value="ECO:0007669"/>
    <property type="project" value="UniProtKB-UniRule"/>
</dbReference>
<evidence type="ECO:0000256" key="15">
    <source>
        <dbReference type="HAMAP-Rule" id="MF_02067"/>
    </source>
</evidence>
<feature type="binding site" evidence="15">
    <location>
        <position position="22"/>
    </location>
    <ligand>
        <name>Mg(2+)</name>
        <dbReference type="ChEBI" id="CHEBI:18420"/>
        <label>1</label>
    </ligand>
</feature>
<evidence type="ECO:0000256" key="2">
    <source>
        <dbReference type="ARBA" id="ARBA00001946"/>
    </source>
</evidence>
<feature type="binding site" description="in other chain" evidence="15">
    <location>
        <position position="94"/>
    </location>
    <ligand>
        <name>beta-D-fructose 1,6-bisphosphate</name>
        <dbReference type="ChEBI" id="CHEBI:32966"/>
        <note>ligand shared between dimeric partners</note>
    </ligand>
</feature>
<evidence type="ECO:0000256" key="9">
    <source>
        <dbReference type="ARBA" id="ARBA00022723"/>
    </source>
</evidence>
<dbReference type="Pfam" id="PF01950">
    <property type="entry name" value="FBPase_3"/>
    <property type="match status" value="1"/>
</dbReference>
<feature type="binding site" evidence="15">
    <location>
        <position position="135"/>
    </location>
    <ligand>
        <name>Mg(2+)</name>
        <dbReference type="ChEBI" id="CHEBI:18420"/>
        <label>2</label>
    </ligand>
</feature>
<gene>
    <name evidence="15" type="primary">fbp</name>
    <name evidence="16" type="ORF">ENM66_02835</name>
</gene>
<dbReference type="EC" id="3.1.3.11" evidence="6 15"/>
<feature type="active site" description="Proton donor/acceptor; for FBP aldolase activity" evidence="15">
    <location>
        <position position="232"/>
    </location>
</feature>
<dbReference type="HAMAP" id="MF_02067">
    <property type="entry name" value="FBP_aldolase_phosphatase"/>
    <property type="match status" value="1"/>
</dbReference>
<dbReference type="InterPro" id="IPR036076">
    <property type="entry name" value="FBPase_V_sf"/>
</dbReference>
<dbReference type="EC" id="4.1.2.13" evidence="15"/>
<evidence type="ECO:0000256" key="12">
    <source>
        <dbReference type="ARBA" id="ARBA00023239"/>
    </source>
</evidence>
<dbReference type="UniPathway" id="UPA00138"/>
<comment type="catalytic activity">
    <reaction evidence="15">
        <text>beta-D-fructose 1,6-bisphosphate = D-glyceraldehyde 3-phosphate + dihydroxyacetone phosphate</text>
        <dbReference type="Rhea" id="RHEA:14729"/>
        <dbReference type="ChEBI" id="CHEBI:32966"/>
        <dbReference type="ChEBI" id="CHEBI:57642"/>
        <dbReference type="ChEBI" id="CHEBI:59776"/>
        <dbReference type="EC" id="4.1.2.13"/>
    </reaction>
</comment>
<feature type="binding site" evidence="15">
    <location>
        <position position="290"/>
    </location>
    <ligand>
        <name>dihydroxyacetone phosphate</name>
        <dbReference type="ChEBI" id="CHEBI:57642"/>
    </ligand>
</feature>
<evidence type="ECO:0000256" key="5">
    <source>
        <dbReference type="ARBA" id="ARBA00011820"/>
    </source>
</evidence>
<evidence type="ECO:0000256" key="7">
    <source>
        <dbReference type="ARBA" id="ARBA00018635"/>
    </source>
</evidence>
<evidence type="ECO:0000256" key="13">
    <source>
        <dbReference type="ARBA" id="ARBA00023270"/>
    </source>
</evidence>
<evidence type="ECO:0000313" key="16">
    <source>
        <dbReference type="EMBL" id="HHQ50268.1"/>
    </source>
</evidence>
<name>A0A7J3Z6C8_9CREN</name>
<feature type="binding site" evidence="15">
    <location>
        <position position="237"/>
    </location>
    <ligand>
        <name>Mg(2+)</name>
        <dbReference type="ChEBI" id="CHEBI:18420"/>
        <label>2</label>
    </ligand>
</feature>
<dbReference type="GO" id="GO:0006094">
    <property type="term" value="P:gluconeogenesis"/>
    <property type="evidence" value="ECO:0007669"/>
    <property type="project" value="UniProtKB-UniRule"/>
</dbReference>
<feature type="binding site" evidence="15">
    <location>
        <position position="236"/>
    </location>
    <ligand>
        <name>Mg(2+)</name>
        <dbReference type="ChEBI" id="CHEBI:18420"/>
        <label>4</label>
    </ligand>
</feature>
<comment type="function">
    <text evidence="15">Catalyzes two subsequent steps in gluconeogenesis: the aldol condensation of dihydroxyacetone phosphate (DHAP) and glyceraldehyde-3-phosphate (GA3P) to fructose-1,6-bisphosphate (FBP), and the dephosphorylation of FBP to fructose-6-phosphate (F6P).</text>
</comment>
<feature type="binding site" evidence="15">
    <location>
        <position position="98"/>
    </location>
    <ligand>
        <name>Mg(2+)</name>
        <dbReference type="ChEBI" id="CHEBI:18420"/>
        <label>1</label>
    </ligand>
</feature>
<accession>A0A7J3Z6C8</accession>
<keyword evidence="14 15" id="KW-0119">Carbohydrate metabolism</keyword>
<dbReference type="GO" id="GO:0000287">
    <property type="term" value="F:magnesium ion binding"/>
    <property type="evidence" value="ECO:0007669"/>
    <property type="project" value="UniProtKB-UniRule"/>
</dbReference>
<keyword evidence="13 15" id="KW-0704">Schiff base</keyword>
<feature type="binding site" description="in other chain" evidence="15">
    <location>
        <position position="290"/>
    </location>
    <ligand>
        <name>beta-D-fructose 1,6-bisphosphate</name>
        <dbReference type="ChEBI" id="CHEBI:32966"/>
        <note>ligand shared between dimeric partners</note>
    </ligand>
</feature>
<feature type="binding site" description="in other chain" evidence="15">
    <location>
        <position position="351"/>
    </location>
    <ligand>
        <name>beta-D-fructose 1,6-bisphosphate</name>
        <dbReference type="ChEBI" id="CHEBI:32966"/>
        <note>ligand shared between dimeric partners</note>
    </ligand>
</feature>
<feature type="active site" description="Proton acceptor; for FBP phosphatase activity" evidence="15">
    <location>
        <position position="15"/>
    </location>
</feature>
<comment type="subunit">
    <text evidence="5 15">Homooctamer; dimer of tetramers.</text>
</comment>
<proteinExistence type="inferred from homology"/>
<reference evidence="16" key="1">
    <citation type="journal article" date="2020" name="mSystems">
        <title>Genome- and Community-Level Interaction Insights into Carbon Utilization and Element Cycling Functions of Hydrothermarchaeota in Hydrothermal Sediment.</title>
        <authorList>
            <person name="Zhou Z."/>
            <person name="Liu Y."/>
            <person name="Xu W."/>
            <person name="Pan J."/>
            <person name="Luo Z.H."/>
            <person name="Li M."/>
        </authorList>
    </citation>
    <scope>NUCLEOTIDE SEQUENCE [LARGE SCALE GENOMIC DNA]</scope>
    <source>
        <strain evidence="16">SpSt-1105</strain>
    </source>
</reference>
<comment type="domain">
    <text evidence="15">Consists of a single catalytic domain, but remodels its active-site architecture via a large structural change to exhibit dual activities.</text>
</comment>
<feature type="binding site" evidence="15">
    <location>
        <position position="22"/>
    </location>
    <ligand>
        <name>dihydroxyacetone phosphate</name>
        <dbReference type="ChEBI" id="CHEBI:57642"/>
    </ligand>
</feature>
<sequence>MSQKQTTTISVIKADIGSLTGHHVVHPDTMAAAAKVLAEAKSKGILVDYYVTHVGDDLQLIMSHRKGVDAIEIHETAWNAFREAAKVAKELGLYAAGQDLLSDAFSGNVRGLGPAAAEMEFVERPAEPVIVFMADKTEPGAFNLPLFRIFADPFTTAGLVIDPKLHDGFKFEIYDVMAGKYVTMNSPEELYDILALIGTPGRFVVRKVFRKTDNEIAAVVAVERLNLIAGQYVGKDDPVAIVRAQSGFPAVGEVLEPFAFPHLVAGWMRGSHFGPLMPVAQRNARCTRFDGPPRVVALGFQIKNGRLIGPADLFDDPAFDEARRLAQVIADYMRRHGPFMPHRLGPEEMEYTTLPQVLQKLQSRFIESRLYEVKGPKVKTELLHE</sequence>
<comment type="similarity">
    <text evidence="4 15">Belongs to the FBP aldolase/phosphatase family.</text>
</comment>
<comment type="catalytic activity">
    <reaction evidence="1 15">
        <text>beta-D-fructose 1,6-bisphosphate + H2O = beta-D-fructose 6-phosphate + phosphate</text>
        <dbReference type="Rhea" id="RHEA:11064"/>
        <dbReference type="ChEBI" id="CHEBI:15377"/>
        <dbReference type="ChEBI" id="CHEBI:32966"/>
        <dbReference type="ChEBI" id="CHEBI:43474"/>
        <dbReference type="ChEBI" id="CHEBI:57634"/>
        <dbReference type="EC" id="3.1.3.11"/>
    </reaction>
</comment>
<evidence type="ECO:0000256" key="14">
    <source>
        <dbReference type="ARBA" id="ARBA00023277"/>
    </source>
</evidence>
<feature type="binding site" description="in other chain" evidence="15">
    <location>
        <begin position="107"/>
        <end position="108"/>
    </location>
    <ligand>
        <name>beta-D-fructose 1,6-bisphosphate</name>
        <dbReference type="ChEBI" id="CHEBI:32966"/>
        <note>ligand shared between dimeric partners</note>
    </ligand>
</feature>
<evidence type="ECO:0000256" key="11">
    <source>
        <dbReference type="ARBA" id="ARBA00022842"/>
    </source>
</evidence>
<keyword evidence="8 15" id="KW-0312">Gluconeogenesis</keyword>
<feature type="binding site" evidence="15">
    <location>
        <begin position="245"/>
        <end position="246"/>
    </location>
    <ligand>
        <name>beta-D-fructose 1,6-bisphosphate</name>
        <dbReference type="ChEBI" id="CHEBI:32966"/>
        <note>ligand shared between dimeric partners</note>
    </ligand>
</feature>
<organism evidence="16">
    <name type="scientific">Ignisphaera aggregans</name>
    <dbReference type="NCBI Taxonomy" id="334771"/>
    <lineage>
        <taxon>Archaea</taxon>
        <taxon>Thermoproteota</taxon>
        <taxon>Thermoprotei</taxon>
        <taxon>Desulfurococcales</taxon>
        <taxon>Desulfurococcaceae</taxon>
        <taxon>Ignisphaera</taxon>
    </lineage>
</organism>
<feature type="binding site" evidence="15">
    <location>
        <position position="236"/>
    </location>
    <ligand>
        <name>Mg(2+)</name>
        <dbReference type="ChEBI" id="CHEBI:18420"/>
        <label>3</label>
    </ligand>
</feature>
<dbReference type="PANTHER" id="PTHR38341:SF1">
    <property type="entry name" value="FRUCTOSE-1,6-BISPHOSPHATE ALDOLASE_PHOSPHATASE"/>
    <property type="match status" value="1"/>
</dbReference>
<keyword evidence="12 15" id="KW-0456">Lyase</keyword>
<dbReference type="EMBL" id="DRYQ01000036">
    <property type="protein sequence ID" value="HHQ50268.1"/>
    <property type="molecule type" value="Genomic_DNA"/>
</dbReference>
<dbReference type="PIRSF" id="PIRSF015647">
    <property type="entry name" value="FBPtase_archl"/>
    <property type="match status" value="1"/>
</dbReference>
<dbReference type="PANTHER" id="PTHR38341">
    <property type="entry name" value="FRUCTOSE-1,6-BISPHOSPHATE ALDOLASE/PHOSPHATASE"/>
    <property type="match status" value="1"/>
</dbReference>
<dbReference type="GO" id="GO:0004332">
    <property type="term" value="F:fructose-bisphosphate aldolase activity"/>
    <property type="evidence" value="ECO:0007669"/>
    <property type="project" value="UniProtKB-UniRule"/>
</dbReference>
<evidence type="ECO:0000256" key="4">
    <source>
        <dbReference type="ARBA" id="ARBA00010693"/>
    </source>
</evidence>
<feature type="binding site" evidence="15">
    <location>
        <position position="235"/>
    </location>
    <ligand>
        <name>Mg(2+)</name>
        <dbReference type="ChEBI" id="CHEBI:18420"/>
        <label>3</label>
    </ligand>
</feature>
<feature type="binding site" evidence="15">
    <location>
        <position position="136"/>
    </location>
    <ligand>
        <name>dihydroxyacetone phosphate</name>
        <dbReference type="ChEBI" id="CHEBI:57642"/>
    </ligand>
</feature>
<dbReference type="SUPFAM" id="SSF111249">
    <property type="entry name" value="Sulfolobus fructose-1,6-bisphosphatase-like"/>
    <property type="match status" value="1"/>
</dbReference>
<dbReference type="InterPro" id="IPR002803">
    <property type="entry name" value="FBPase_V"/>
</dbReference>
<evidence type="ECO:0000256" key="6">
    <source>
        <dbReference type="ARBA" id="ARBA00013093"/>
    </source>
</evidence>
<feature type="binding site" evidence="15">
    <location>
        <position position="56"/>
    </location>
    <ligand>
        <name>Mg(2+)</name>
        <dbReference type="ChEBI" id="CHEBI:18420"/>
        <label>2</label>
    </ligand>
</feature>
<feature type="binding site" evidence="15">
    <location>
        <position position="56"/>
    </location>
    <ligand>
        <name>Mg(2+)</name>
        <dbReference type="ChEBI" id="CHEBI:18420"/>
        <label>1</label>
    </ligand>
</feature>
<feature type="binding site" description="in other chain" evidence="15">
    <location>
        <position position="269"/>
    </location>
    <ligand>
        <name>beta-D-fructose 1,6-bisphosphate</name>
        <dbReference type="ChEBI" id="CHEBI:32966"/>
        <note>ligand shared between dimeric partners</note>
    </ligand>
</feature>
<feature type="active site" description="Schiff-base intermediate with DHAP; for FBP aldolase activity" evidence="15">
    <location>
        <position position="235"/>
    </location>
</feature>
<comment type="caution">
    <text evidence="16">The sequence shown here is derived from an EMBL/GenBank/DDBJ whole genome shotgun (WGS) entry which is preliminary data.</text>
</comment>
<dbReference type="AlphaFoldDB" id="A0A7J3Z6C8"/>
<comment type="pathway">
    <text evidence="3 15">Carbohydrate biosynthesis; gluconeogenesis.</text>
</comment>
<evidence type="ECO:0000256" key="3">
    <source>
        <dbReference type="ARBA" id="ARBA00004742"/>
    </source>
</evidence>
<evidence type="ECO:0000256" key="10">
    <source>
        <dbReference type="ARBA" id="ARBA00022801"/>
    </source>
</evidence>
<feature type="binding site" evidence="15">
    <location>
        <position position="15"/>
    </location>
    <ligand>
        <name>Mg(2+)</name>
        <dbReference type="ChEBI" id="CHEBI:18420"/>
        <label>1</label>
    </ligand>
</feature>
<comment type="cofactor">
    <cofactor evidence="2 15">
        <name>Mg(2+)</name>
        <dbReference type="ChEBI" id="CHEBI:18420"/>
    </cofactor>
</comment>
<evidence type="ECO:0000256" key="1">
    <source>
        <dbReference type="ARBA" id="ARBA00001273"/>
    </source>
</evidence>